<dbReference type="InterPro" id="IPR027417">
    <property type="entry name" value="P-loop_NTPase"/>
</dbReference>
<dbReference type="PANTHER" id="PTHR22674">
    <property type="entry name" value="NTPASE, KAP FAMILY P-LOOP DOMAIN-CONTAINING 1"/>
    <property type="match status" value="1"/>
</dbReference>
<dbReference type="Proteomes" id="UP000034468">
    <property type="component" value="Unassembled WGS sequence"/>
</dbReference>
<dbReference type="Pfam" id="PF07693">
    <property type="entry name" value="KAP_NTPase"/>
    <property type="match status" value="1"/>
</dbReference>
<dbReference type="Proteomes" id="UP000034253">
    <property type="component" value="Unassembled WGS sequence"/>
</dbReference>
<evidence type="ECO:0000313" key="5">
    <source>
        <dbReference type="EMBL" id="KKH04027.1"/>
    </source>
</evidence>
<feature type="domain" description="KAP NTPase" evidence="1">
    <location>
        <begin position="18"/>
        <end position="311"/>
    </location>
</feature>
<protein>
    <recommendedName>
        <fullName evidence="1">KAP NTPase domain-containing protein</fullName>
    </recommendedName>
</protein>
<name>A0A0F8JRK4_METMZ</name>
<dbReference type="EMBL" id="JJPT01000005">
    <property type="protein sequence ID" value="KKG95439.1"/>
    <property type="molecule type" value="Genomic_DNA"/>
</dbReference>
<dbReference type="Gene3D" id="3.40.50.300">
    <property type="entry name" value="P-loop containing nucleotide triphosphate hydrolases"/>
    <property type="match status" value="1"/>
</dbReference>
<dbReference type="Proteomes" id="UP000033835">
    <property type="component" value="Unassembled WGS sequence"/>
</dbReference>
<proteinExistence type="predicted"/>
<dbReference type="EMBL" id="JJPW01000005">
    <property type="protein sequence ID" value="KKH04027.1"/>
    <property type="molecule type" value="Genomic_DNA"/>
</dbReference>
<dbReference type="Proteomes" id="UP000034657">
    <property type="component" value="Unassembled WGS sequence"/>
</dbReference>
<evidence type="ECO:0000313" key="9">
    <source>
        <dbReference type="Proteomes" id="UP000034657"/>
    </source>
</evidence>
<dbReference type="EMBL" id="JJPU01000181">
    <property type="protein sequence ID" value="KKG92443.1"/>
    <property type="molecule type" value="Genomic_DNA"/>
</dbReference>
<reference evidence="6 7" key="1">
    <citation type="journal article" date="2015" name="ISME J.">
        <title>Genomic and phenotypic differentiation among Methanosarcina mazei populations from Columbia River sediment.</title>
        <authorList>
            <person name="Youngblut N.D."/>
            <person name="Wirth J.S."/>
            <person name="Henriksen J.R."/>
            <person name="Smith M."/>
            <person name="Simon H."/>
            <person name="Metcalf W.W."/>
            <person name="Whitaker R.J."/>
        </authorList>
    </citation>
    <scope>NUCLEOTIDE SEQUENCE [LARGE SCALE GENOMIC DNA]</scope>
    <source>
        <strain evidence="3 9">3.H.M.1A.1</strain>
        <strain evidence="2 8">3.H.M.1B.1</strain>
        <strain evidence="4 6">3.H.M.1B.2</strain>
        <strain evidence="5 7">3.H.M.1B.5</strain>
    </source>
</reference>
<dbReference type="RefSeq" id="WP_048039429.1">
    <property type="nucleotide sequence ID" value="NZ_JJPT01000005.1"/>
</dbReference>
<evidence type="ECO:0000313" key="7">
    <source>
        <dbReference type="Proteomes" id="UP000034253"/>
    </source>
</evidence>
<dbReference type="SUPFAM" id="SSF52540">
    <property type="entry name" value="P-loop containing nucleoside triphosphate hydrolases"/>
    <property type="match status" value="1"/>
</dbReference>
<comment type="caution">
    <text evidence="5">The sequence shown here is derived from an EMBL/GenBank/DDBJ whole genome shotgun (WGS) entry which is preliminary data.</text>
</comment>
<dbReference type="AlphaFoldDB" id="A0A0F8JRK4"/>
<evidence type="ECO:0000259" key="1">
    <source>
        <dbReference type="Pfam" id="PF07693"/>
    </source>
</evidence>
<evidence type="ECO:0000313" key="2">
    <source>
        <dbReference type="EMBL" id="KKG92443.1"/>
    </source>
</evidence>
<evidence type="ECO:0000313" key="4">
    <source>
        <dbReference type="EMBL" id="KKG95830.1"/>
    </source>
</evidence>
<evidence type="ECO:0000313" key="6">
    <source>
        <dbReference type="Proteomes" id="UP000033835"/>
    </source>
</evidence>
<evidence type="ECO:0000313" key="3">
    <source>
        <dbReference type="EMBL" id="KKG95439.1"/>
    </source>
</evidence>
<dbReference type="PANTHER" id="PTHR22674:SF6">
    <property type="entry name" value="NTPASE KAP FAMILY P-LOOP DOMAIN-CONTAINING PROTEIN 1"/>
    <property type="match status" value="1"/>
</dbReference>
<gene>
    <name evidence="5" type="ORF">DU56_16025</name>
    <name evidence="2" type="ORF">DU66_10625</name>
    <name evidence="4" type="ORF">DU68_16370</name>
    <name evidence="3" type="ORF">DU69_06265</name>
</gene>
<dbReference type="EMBL" id="JJPV01000134">
    <property type="protein sequence ID" value="KKG95830.1"/>
    <property type="molecule type" value="Genomic_DNA"/>
</dbReference>
<dbReference type="InterPro" id="IPR052754">
    <property type="entry name" value="NTPase_KAP_P-loop"/>
</dbReference>
<evidence type="ECO:0000313" key="8">
    <source>
        <dbReference type="Proteomes" id="UP000034468"/>
    </source>
</evidence>
<dbReference type="InterPro" id="IPR011646">
    <property type="entry name" value="KAP_P-loop"/>
</dbReference>
<organism evidence="5 7">
    <name type="scientific">Methanosarcina mazei</name>
    <name type="common">Methanosarcina frisia</name>
    <dbReference type="NCBI Taxonomy" id="2209"/>
    <lineage>
        <taxon>Archaea</taxon>
        <taxon>Methanobacteriati</taxon>
        <taxon>Methanobacteriota</taxon>
        <taxon>Stenosarchaea group</taxon>
        <taxon>Methanomicrobia</taxon>
        <taxon>Methanosarcinales</taxon>
        <taxon>Methanosarcinaceae</taxon>
        <taxon>Methanosarcina</taxon>
    </lineage>
</organism>
<accession>A0A0F8JRK4</accession>
<sequence>MFQPDKPIKLCSEDSLGRKEFARSLCLKILEIQKKDSLVIGLYGQWGSGKTSLINMIIECIEKTSGLDDNCKPIIVRFNPWNFSEQNQLIVHFFDQLSSTLGKGNNSKVLKDAGKLLQTYAKIVKPLTYIPGIGEIASLSSDLCESIGDASTKSGEYIEKDLNGLKEELSRILEQLDRKIIIVIDDIDRLSQSEIKQVFKLVKVIADFPNTIYVLAFDDQIVTKNLNEQLDVSGRDYLNKIVQVSFNIPYVKQYKINRILFNELNRILSTLPESYTKYFDELYWSNIYHSGFKNFFKNIRDINRFSNSLEFNMSLMHKEESMEVNPIDFIAIESIRVFCPEFYSFMKSRNNLFTYIENRENSAKEEIEAALDKVDKCYRSDLRSLLFVLFPQMSTIFGNMSYAEGFQSIWNKQLRVCATDYFDAYFTLIPGGDEEELSQYELDLILKQIKDSEQFENSLLEYITNKKIHRVLERLQDYTDDENYISVKYAENIVQVLFDISDLLPNEPKGTWYLGGASTDAKRVIFQILKRQQETTKNYELLKNTISHSKGLAGPVGIIFSESKSQDENRLIPADTLKELQDLCVSKMKEFGEEGRLIDNESFVSILFRWKEWDDSKSWETYVEKLISTDEGLIKFVKKFPCEVYSQTLGDYGYKTIKKFNYKNLNKFIELQRVKNRLQKVKQENNILYESENEIIDFFLNNFKEVLS</sequence>
<dbReference type="PATRIC" id="fig|2209.45.peg.2355"/>